<keyword evidence="2" id="KW-0732">Signal</keyword>
<dbReference type="RefSeq" id="WP_251971942.1">
    <property type="nucleotide sequence ID" value="NZ_AP025730.1"/>
</dbReference>
<dbReference type="Proteomes" id="UP001057498">
    <property type="component" value="Chromosome"/>
</dbReference>
<feature type="signal peptide" evidence="2">
    <location>
        <begin position="1"/>
        <end position="20"/>
    </location>
</feature>
<feature type="compositionally biased region" description="Polar residues" evidence="1">
    <location>
        <begin position="22"/>
        <end position="39"/>
    </location>
</feature>
<keyword evidence="4" id="KW-1185">Reference proteome</keyword>
<evidence type="ECO:0008006" key="5">
    <source>
        <dbReference type="Google" id="ProtNLM"/>
    </source>
</evidence>
<feature type="region of interest" description="Disordered" evidence="1">
    <location>
        <begin position="19"/>
        <end position="39"/>
    </location>
</feature>
<reference evidence="3" key="1">
    <citation type="submission" date="2022-04" db="EMBL/GenBank/DDBJ databases">
        <title>Whole genome sequence of Sphaerotilus sp. FB-5.</title>
        <authorList>
            <person name="Takeda M."/>
            <person name="Narihara S."/>
            <person name="Akimoto M."/>
            <person name="Akimoto R."/>
            <person name="Nishiyashiki S."/>
            <person name="Murakami T."/>
        </authorList>
    </citation>
    <scope>NUCLEOTIDE SEQUENCE</scope>
    <source>
        <strain evidence="3">FB-5</strain>
    </source>
</reference>
<proteinExistence type="predicted"/>
<accession>A0ABM7YHM0</accession>
<gene>
    <name evidence="3" type="ORF">CATMQ487_06490</name>
</gene>
<evidence type="ECO:0000256" key="1">
    <source>
        <dbReference type="SAM" id="MobiDB-lite"/>
    </source>
</evidence>
<evidence type="ECO:0000256" key="2">
    <source>
        <dbReference type="SAM" id="SignalP"/>
    </source>
</evidence>
<dbReference type="EMBL" id="AP025730">
    <property type="protein sequence ID" value="BDI03679.1"/>
    <property type="molecule type" value="Genomic_DNA"/>
</dbReference>
<evidence type="ECO:0000313" key="4">
    <source>
        <dbReference type="Proteomes" id="UP001057498"/>
    </source>
</evidence>
<name>A0ABM7YHM0_9BURK</name>
<evidence type="ECO:0000313" key="3">
    <source>
        <dbReference type="EMBL" id="BDI03679.1"/>
    </source>
</evidence>
<protein>
    <recommendedName>
        <fullName evidence="5">Outer membrane protein beta-barrel domain-containing protein</fullName>
    </recommendedName>
</protein>
<sequence>MKLLRTCVVLAAVSTATASAADQTESNAETRAPASTASSQMSTLATGDLIILKSAADGFTPLLNDEKGSNGNDKFIAPPRTKLKVTTDESGILTVVVKDLPCDVKEVRPKASDAAGPSAPEGSAVYMSTTIFQVASTITVSETDCKALKPMVKEGRSYRVSSTKLREFGYNQLGFIYGGLIIPYKYFRHDKSLEPGTTIGPFIGYRMGQTGWGISLIGTYAVTEIRVKVKDGDTLKDRNFWGLSSGIGLMFDVTKSETPFRAGIMWGRDRVGSNNVEVYPHDGKGWIAAQLGWEFSR</sequence>
<organism evidence="3 4">
    <name type="scientific">Sphaerotilus microaerophilus</name>
    <dbReference type="NCBI Taxonomy" id="2914710"/>
    <lineage>
        <taxon>Bacteria</taxon>
        <taxon>Pseudomonadati</taxon>
        <taxon>Pseudomonadota</taxon>
        <taxon>Betaproteobacteria</taxon>
        <taxon>Burkholderiales</taxon>
        <taxon>Sphaerotilaceae</taxon>
        <taxon>Sphaerotilus</taxon>
    </lineage>
</organism>
<feature type="chain" id="PRO_5045786829" description="Outer membrane protein beta-barrel domain-containing protein" evidence="2">
    <location>
        <begin position="21"/>
        <end position="297"/>
    </location>
</feature>